<dbReference type="InterPro" id="IPR049232">
    <property type="entry name" value="DUF6829"/>
</dbReference>
<dbReference type="InterPro" id="IPR005821">
    <property type="entry name" value="Ion_trans_dom"/>
</dbReference>
<sequence>MAYVSTRYFGATPKVTTERKNFGDVFAFNNFKKVGTGTWSVTTGFHHLSRKPAELRIYVLQANSDFVNDSFHLELGCYNSCLLLNKPLDGWIRVARVISPGDADVLDAHARAILVGWDLEVEDHGRLWYKFELAAHNSSNTQPELLHWAYAHHQKMLQHAEGKTRIAQNLSSSQAPTKGHMHGVLGNNWLLHAELFEKTNALDFLPAAQPSSERQRLLRQETRKTLQELRKTWRHSMFKSDFYFSGKGFQKVAMVCLLAEQLLTARERSLCTSWLSRGFEPLGCDERSKVSSEHVRCIISRSKTDKVSSQCAGAPGGLFYDTDWGGLPSRVGYNATWHSEPVLHCMLADFGNSCYNDHHYHFGYFVVTAAILAKLKPEWKNNTDFVDFVDGLIRDTSNPSSHDPYFPRFRSFDWFDLHSWSRGLAPNPEGKDEESTSEELNLHFGIHLWGKETGRKSLQQLGATMLAMATTTVQEFFLMTEGNPHHPADYARNRAPGMLLQNKAHYATYFGKKFEYIHGIQMLPLSPALMLARSPKFNKLEWSEILCNLPLALTDRWTSVLLTGNLAMFDSSAALERLQKMHPKSMDDGLTKAYALYWASVQPASDGNWTCGQPFFHGPRVCPAGHYRAGAGCLKCPAGTWNNLTNQTNRTASRHGTRPDLMERLGIRCMGFRRHDPGDAETMEAFEELRLEIESYFDAVQLKMQRLHMTMRGHRHKEVPSTESEAANNMLASEPIALVDYRSHRSKEEQVELGRTIERHFLGNFNSAKGMDIRLHGRWMELSTRVGDDTQLKSVQMKQNNTNRFSEFHMDGTSAFHPGGNFRVAWDMMGLFFLSIDALMLPLSLAFDMQMSTDNPGGVLLTIFFWFGFVYWCSDIPANFNTAVYRQGRIVETRRLIAYHYLRTWFFFDLGLITLDLISVSTEWSAAGDLATLRSLRVIRALRLLRLLKVSKLKTIIQEMVASTGRSGVVFMLAILNTAILIMFMIHVMTCVWYGIGRGSISSGQISWIDISMATDVSTFTQYMHSLRYVINAPSPPLVAPDNLIELSADTLANILGLIVLGSAVSKISQALADMRANSESDDRQRREIRLYLNSQNAPFELVSRIMKFVDYRLEKMSNISFDATLISKTLQTELYVNQRNAFLVQLPIFSLAQAVYPDVFADLCACLSKDVFEKIESVYLLGSWAKGMVMTLSGTFTYSEPEATALSIEGTAWFEEASLYVDGMLHNSSLATKTFGETFLLSGEDLVRCLIHSPGCTRMFLEYARDFVANLTREKADPFIRDTQMKAGEKACLSNLHYQELYQDPRKKLENIHTASWVRGEALPPLSSEQEEAGLLAGRHTRRASFFGGVTRNSGKQQEAGSWLMRRQESFGSANENLRIQASVLSSEADREFGLRKLIEAVMETTSEAASKTDDHPEASCETSASLGGFFEEDQTLASRIVSAIPELDKRYGPYILFDQEAERGRAESSCISLLALLGKHFDIFTSPQPARQKLLQRQWQELLEIVEWISPTQEQVHGVLVLLAIRGIVKAKAVTRQIPKPHRRPERAITFLMECCQQAVPSATHLSDKAMEVIKSALEVHETFNLAQMLQGENVPGSVVKLKELIRDAEGEEALRNYMLFLLGFMSGVSGGEGSRFMNAKNAEGFIAGVRMLQQLTSSTPRGIYWGFLVARADALEIPRETAEDFALVRLACLARVQDPKSYVHLRSAWDGLGIRERDLLMDHFLADGMDQRAYVLEFLPACVQNAQQNKVIGLSLLLEVLVDIICNLHPAVASSPAGEDAKIVPCNLSDLAEFVQVVKNRFIFRTCISRARLRWLGDRLTLEMTGGNWARLNEADSDTTALANTIKEISDRQRELESRLHRNEGPYKLQRVIC</sequence>
<feature type="transmembrane region" description="Helical" evidence="13">
    <location>
        <begin position="901"/>
        <end position="919"/>
    </location>
</feature>
<protein>
    <recommendedName>
        <fullName evidence="4">glucan endo-1,3-beta-D-glucosidase</fullName>
        <ecNumber evidence="4">3.2.1.39</ecNumber>
    </recommendedName>
</protein>
<dbReference type="SUPFAM" id="SSF81324">
    <property type="entry name" value="Voltage-gated potassium channels"/>
    <property type="match status" value="1"/>
</dbReference>
<evidence type="ECO:0000256" key="13">
    <source>
        <dbReference type="SAM" id="Phobius"/>
    </source>
</evidence>
<keyword evidence="12" id="KW-0624">Polysaccharide degradation</keyword>
<reference evidence="18" key="2">
    <citation type="submission" date="2024-04" db="EMBL/GenBank/DDBJ databases">
        <authorList>
            <person name="Chen Y."/>
            <person name="Shah S."/>
            <person name="Dougan E. K."/>
            <person name="Thang M."/>
            <person name="Chan C."/>
        </authorList>
    </citation>
    <scope>NUCLEOTIDE SEQUENCE [LARGE SCALE GENOMIC DNA]</scope>
</reference>
<dbReference type="InterPro" id="IPR018490">
    <property type="entry name" value="cNMP-bd_dom_sf"/>
</dbReference>
<comment type="caution">
    <text evidence="17">The sequence shown here is derived from an EMBL/GenBank/DDBJ whole genome shotgun (WGS) entry which is preliminary data.</text>
</comment>
<evidence type="ECO:0000259" key="16">
    <source>
        <dbReference type="Pfam" id="PF17652"/>
    </source>
</evidence>
<keyword evidence="8 13" id="KW-0472">Membrane</keyword>
<dbReference type="GO" id="GO:0000272">
    <property type="term" value="P:polysaccharide catabolic process"/>
    <property type="evidence" value="ECO:0007669"/>
    <property type="project" value="UniProtKB-KW"/>
</dbReference>
<feature type="domain" description="Glycosyl hydrolase family 81 C-terminal" evidence="16">
    <location>
        <begin position="225"/>
        <end position="596"/>
    </location>
</feature>
<dbReference type="PANTHER" id="PTHR31983">
    <property type="entry name" value="ENDO-1,3(4)-BETA-GLUCANASE 1"/>
    <property type="match status" value="1"/>
</dbReference>
<evidence type="ECO:0000259" key="14">
    <source>
        <dbReference type="Pfam" id="PF00520"/>
    </source>
</evidence>
<dbReference type="EMBL" id="CAMXCT020006691">
    <property type="protein sequence ID" value="CAL1171766.1"/>
    <property type="molecule type" value="Genomic_DNA"/>
</dbReference>
<dbReference type="GO" id="GO:0016020">
    <property type="term" value="C:membrane"/>
    <property type="evidence" value="ECO:0007669"/>
    <property type="project" value="UniProtKB-SubCell"/>
</dbReference>
<dbReference type="PROSITE" id="PS52008">
    <property type="entry name" value="GH81"/>
    <property type="match status" value="1"/>
</dbReference>
<evidence type="ECO:0000256" key="1">
    <source>
        <dbReference type="ARBA" id="ARBA00000382"/>
    </source>
</evidence>
<dbReference type="OrthoDB" id="4473401at2759"/>
<accession>A0A9P1GNX7</accession>
<evidence type="ECO:0000256" key="10">
    <source>
        <dbReference type="ARBA" id="ARBA00023295"/>
    </source>
</evidence>
<evidence type="ECO:0000256" key="6">
    <source>
        <dbReference type="ARBA" id="ARBA00022801"/>
    </source>
</evidence>
<dbReference type="Pfam" id="PF17652">
    <property type="entry name" value="Glyco_hydro81C"/>
    <property type="match status" value="1"/>
</dbReference>
<dbReference type="InterPro" id="IPR040720">
    <property type="entry name" value="GH81_C"/>
</dbReference>
<organism evidence="17">
    <name type="scientific">Cladocopium goreaui</name>
    <dbReference type="NCBI Taxonomy" id="2562237"/>
    <lineage>
        <taxon>Eukaryota</taxon>
        <taxon>Sar</taxon>
        <taxon>Alveolata</taxon>
        <taxon>Dinophyceae</taxon>
        <taxon>Suessiales</taxon>
        <taxon>Symbiodiniaceae</taxon>
        <taxon>Cladocopium</taxon>
    </lineage>
</organism>
<evidence type="ECO:0000256" key="7">
    <source>
        <dbReference type="ARBA" id="ARBA00022989"/>
    </source>
</evidence>
<feature type="transmembrane region" description="Helical" evidence="13">
    <location>
        <begin position="969"/>
        <end position="996"/>
    </location>
</feature>
<evidence type="ECO:0000256" key="12">
    <source>
        <dbReference type="ARBA" id="ARBA00023326"/>
    </source>
</evidence>
<comment type="similarity">
    <text evidence="3">Belongs to the glycosyl hydrolase 81 family.</text>
</comment>
<dbReference type="SUPFAM" id="SSF51206">
    <property type="entry name" value="cAMP-binding domain-like"/>
    <property type="match status" value="1"/>
</dbReference>
<dbReference type="EMBL" id="CAMXCT010006691">
    <property type="protein sequence ID" value="CAI4018391.1"/>
    <property type="molecule type" value="Genomic_DNA"/>
</dbReference>
<keyword evidence="5 13" id="KW-0812">Transmembrane</keyword>
<evidence type="ECO:0000256" key="5">
    <source>
        <dbReference type="ARBA" id="ARBA00022692"/>
    </source>
</evidence>
<dbReference type="PANTHER" id="PTHR31983:SF0">
    <property type="entry name" value="GLUCAN ENDO-1,3-BETA-D-GLUCOSIDASE 2"/>
    <property type="match status" value="1"/>
</dbReference>
<keyword evidence="6" id="KW-0378">Hydrolase</keyword>
<keyword evidence="10" id="KW-0326">Glycosidase</keyword>
<feature type="domain" description="Glycosyl hydrolase family 81 N-terminal" evidence="15">
    <location>
        <begin position="1"/>
        <end position="206"/>
    </location>
</feature>
<dbReference type="Gene3D" id="1.20.5.420">
    <property type="entry name" value="Immunoglobulin FC, subunit C"/>
    <property type="match status" value="1"/>
</dbReference>
<dbReference type="Proteomes" id="UP001152797">
    <property type="component" value="Unassembled WGS sequence"/>
</dbReference>
<evidence type="ECO:0000256" key="3">
    <source>
        <dbReference type="ARBA" id="ARBA00010730"/>
    </source>
</evidence>
<dbReference type="GO" id="GO:0042973">
    <property type="term" value="F:glucan endo-1,3-beta-D-glucosidase activity"/>
    <property type="evidence" value="ECO:0007669"/>
    <property type="project" value="UniProtKB-EC"/>
</dbReference>
<dbReference type="InterPro" id="IPR005200">
    <property type="entry name" value="Endo-beta-glucanase"/>
</dbReference>
<dbReference type="InterPro" id="IPR040451">
    <property type="entry name" value="GH81_N"/>
</dbReference>
<reference evidence="17" key="1">
    <citation type="submission" date="2022-10" db="EMBL/GenBank/DDBJ databases">
        <authorList>
            <person name="Chen Y."/>
            <person name="Dougan E. K."/>
            <person name="Chan C."/>
            <person name="Rhodes N."/>
            <person name="Thang M."/>
        </authorList>
    </citation>
    <scope>NUCLEOTIDE SEQUENCE</scope>
</reference>
<feature type="transmembrane region" description="Helical" evidence="13">
    <location>
        <begin position="859"/>
        <end position="880"/>
    </location>
</feature>
<dbReference type="GO" id="GO:0071555">
    <property type="term" value="P:cell wall organization"/>
    <property type="evidence" value="ECO:0007669"/>
    <property type="project" value="UniProtKB-KW"/>
</dbReference>
<name>A0A9P1GNX7_9DINO</name>
<dbReference type="Gene3D" id="1.10.287.70">
    <property type="match status" value="1"/>
</dbReference>
<dbReference type="Pfam" id="PF20717">
    <property type="entry name" value="DUF6829"/>
    <property type="match status" value="1"/>
</dbReference>
<evidence type="ECO:0000259" key="15">
    <source>
        <dbReference type="Pfam" id="PF03639"/>
    </source>
</evidence>
<dbReference type="EC" id="3.2.1.39" evidence="4"/>
<evidence type="ECO:0000313" key="17">
    <source>
        <dbReference type="EMBL" id="CAI4018391.1"/>
    </source>
</evidence>
<comment type="catalytic activity">
    <reaction evidence="1">
        <text>Hydrolysis of (1-&gt;3)-beta-D-glucosidic linkages in (1-&gt;3)-beta-D-glucans.</text>
        <dbReference type="EC" id="3.2.1.39"/>
    </reaction>
</comment>
<dbReference type="GO" id="GO:0052861">
    <property type="term" value="F:endo-1,3(4)-beta-glucanase activity"/>
    <property type="evidence" value="ECO:0007669"/>
    <property type="project" value="InterPro"/>
</dbReference>
<evidence type="ECO:0000313" key="19">
    <source>
        <dbReference type="Proteomes" id="UP001152797"/>
    </source>
</evidence>
<dbReference type="Pfam" id="PF03639">
    <property type="entry name" value="Glyco_hydro_81"/>
    <property type="match status" value="1"/>
</dbReference>
<dbReference type="GO" id="GO:0005216">
    <property type="term" value="F:monoatomic ion channel activity"/>
    <property type="evidence" value="ECO:0007669"/>
    <property type="project" value="InterPro"/>
</dbReference>
<gene>
    <name evidence="17" type="ORF">C1SCF055_LOCUS42963</name>
</gene>
<dbReference type="EMBL" id="CAMXCT030006691">
    <property type="protein sequence ID" value="CAL4805703.1"/>
    <property type="molecule type" value="Genomic_DNA"/>
</dbReference>
<evidence type="ECO:0000256" key="11">
    <source>
        <dbReference type="ARBA" id="ARBA00023316"/>
    </source>
</evidence>
<dbReference type="Pfam" id="PF00520">
    <property type="entry name" value="Ion_trans"/>
    <property type="match status" value="1"/>
</dbReference>
<keyword evidence="9" id="KW-0119">Carbohydrate metabolism</keyword>
<comment type="subcellular location">
    <subcellularLocation>
        <location evidence="2">Membrane</location>
        <topology evidence="2">Multi-pass membrane protein</topology>
    </subcellularLocation>
</comment>
<keyword evidence="19" id="KW-1185">Reference proteome</keyword>
<feature type="transmembrane region" description="Helical" evidence="13">
    <location>
        <begin position="824"/>
        <end position="847"/>
    </location>
</feature>
<evidence type="ECO:0000313" key="18">
    <source>
        <dbReference type="EMBL" id="CAL1171766.1"/>
    </source>
</evidence>
<evidence type="ECO:0000256" key="8">
    <source>
        <dbReference type="ARBA" id="ARBA00023136"/>
    </source>
</evidence>
<dbReference type="Gene3D" id="1.10.287.1170">
    <property type="entry name" value="glycoside hydrolase family 81 endo-[beta] glucanase"/>
    <property type="match status" value="1"/>
</dbReference>
<proteinExistence type="inferred from homology"/>
<dbReference type="Gene3D" id="2.70.98.30">
    <property type="entry name" value="Golgi alpha-mannosidase II, domain 4"/>
    <property type="match status" value="1"/>
</dbReference>
<evidence type="ECO:0000256" key="4">
    <source>
        <dbReference type="ARBA" id="ARBA00012780"/>
    </source>
</evidence>
<evidence type="ECO:0000256" key="9">
    <source>
        <dbReference type="ARBA" id="ARBA00023277"/>
    </source>
</evidence>
<keyword evidence="7 13" id="KW-1133">Transmembrane helix</keyword>
<evidence type="ECO:0000256" key="2">
    <source>
        <dbReference type="ARBA" id="ARBA00004141"/>
    </source>
</evidence>
<feature type="domain" description="Ion transport" evidence="14">
    <location>
        <begin position="825"/>
        <end position="1027"/>
    </location>
</feature>
<keyword evidence="11" id="KW-0961">Cell wall biogenesis/degradation</keyword>